<gene>
    <name evidence="2" type="primary">fbcC</name>
    <name evidence="2" type="ORF">RS24_01005</name>
</gene>
<sequence length="118" mass="13445">EISEIFTQSDYIKFLPIAENLKDAGAQIGLDDYGATDIEIDALDFFPLDFVKLDRSISISEEALKSSFHRKMISIANKRSLTLIAEGVEDNETINLLKSYGYRLVQGYYFHKPEKFIS</sequence>
<dbReference type="Proteomes" id="UP000016762">
    <property type="component" value="Unassembled WGS sequence"/>
</dbReference>
<organism evidence="2 3">
    <name type="scientific">Candidatus Micropelagius thuwalensis</name>
    <dbReference type="NCBI Taxonomy" id="1397666"/>
    <lineage>
        <taxon>Bacteria</taxon>
        <taxon>Pseudomonadati</taxon>
        <taxon>Pseudomonadota</taxon>
        <taxon>Alphaproteobacteria</taxon>
        <taxon>PS1 clade</taxon>
        <taxon>Candidatus Micropelagius</taxon>
    </lineage>
</organism>
<dbReference type="Gene3D" id="3.20.20.450">
    <property type="entry name" value="EAL domain"/>
    <property type="match status" value="1"/>
</dbReference>
<dbReference type="InterPro" id="IPR001633">
    <property type="entry name" value="EAL_dom"/>
</dbReference>
<evidence type="ECO:0000259" key="1">
    <source>
        <dbReference type="PROSITE" id="PS50883"/>
    </source>
</evidence>
<keyword evidence="2" id="KW-0560">Oxidoreductase</keyword>
<dbReference type="RefSeq" id="WP_021777017.1">
    <property type="nucleotide sequence ID" value="NZ_AWXE01000003.1"/>
</dbReference>
<dbReference type="AlphaFoldDB" id="U2WBX0"/>
<dbReference type="InterPro" id="IPR035919">
    <property type="entry name" value="EAL_sf"/>
</dbReference>
<keyword evidence="3" id="KW-1185">Reference proteome</keyword>
<name>U2WBX0_9PROT</name>
<dbReference type="eggNOG" id="COG5001">
    <property type="taxonomic scope" value="Bacteria"/>
</dbReference>
<dbReference type="EC" id="1.10.2.2" evidence="2"/>
<dbReference type="CDD" id="cd01948">
    <property type="entry name" value="EAL"/>
    <property type="match status" value="1"/>
</dbReference>
<dbReference type="SUPFAM" id="SSF141868">
    <property type="entry name" value="EAL domain-like"/>
    <property type="match status" value="1"/>
</dbReference>
<dbReference type="Pfam" id="PF00563">
    <property type="entry name" value="EAL"/>
    <property type="match status" value="1"/>
</dbReference>
<evidence type="ECO:0000313" key="2">
    <source>
        <dbReference type="EMBL" id="ERL47064.1"/>
    </source>
</evidence>
<accession>U2WBX0</accession>
<proteinExistence type="predicted"/>
<feature type="non-terminal residue" evidence="2">
    <location>
        <position position="1"/>
    </location>
</feature>
<dbReference type="InterPro" id="IPR050706">
    <property type="entry name" value="Cyclic-di-GMP_PDE-like"/>
</dbReference>
<dbReference type="PANTHER" id="PTHR33121">
    <property type="entry name" value="CYCLIC DI-GMP PHOSPHODIESTERASE PDEF"/>
    <property type="match status" value="1"/>
</dbReference>
<comment type="caution">
    <text evidence="2">The sequence shown here is derived from an EMBL/GenBank/DDBJ whole genome shotgun (WGS) entry which is preliminary data.</text>
</comment>
<dbReference type="GO" id="GO:0071111">
    <property type="term" value="F:cyclic-guanylate-specific phosphodiesterase activity"/>
    <property type="evidence" value="ECO:0007669"/>
    <property type="project" value="InterPro"/>
</dbReference>
<dbReference type="STRING" id="1397666.RS24_01005"/>
<feature type="domain" description="EAL" evidence="1">
    <location>
        <begin position="1"/>
        <end position="118"/>
    </location>
</feature>
<protein>
    <submittedName>
        <fullName evidence="2">Cytochrome c1 protein</fullName>
        <ecNumber evidence="2">1.10.2.2</ecNumber>
    </submittedName>
</protein>
<dbReference type="GO" id="GO:0016491">
    <property type="term" value="F:oxidoreductase activity"/>
    <property type="evidence" value="ECO:0007669"/>
    <property type="project" value="UniProtKB-KW"/>
</dbReference>
<reference evidence="2 3" key="1">
    <citation type="journal article" date="2014" name="FEMS Microbiol. Ecol.">
        <title>Genomic differentiation among two strains of the PS1 clade isolated from geographically separated marine habitats.</title>
        <authorList>
            <person name="Jimenez-Infante F."/>
            <person name="Ngugi D.K."/>
            <person name="Alam I."/>
            <person name="Rashid M."/>
            <person name="Baalawi W."/>
            <person name="Kamau A.A."/>
            <person name="Bajic V.B."/>
            <person name="Stingl U."/>
        </authorList>
    </citation>
    <scope>NUCLEOTIDE SEQUENCE [LARGE SCALE GENOMIC DNA]</scope>
    <source>
        <strain evidence="2 3">RS24</strain>
    </source>
</reference>
<dbReference type="EMBL" id="AWXE01000003">
    <property type="protein sequence ID" value="ERL47064.1"/>
    <property type="molecule type" value="Genomic_DNA"/>
</dbReference>
<dbReference type="OrthoDB" id="9814202at2"/>
<evidence type="ECO:0000313" key="3">
    <source>
        <dbReference type="Proteomes" id="UP000016762"/>
    </source>
</evidence>
<dbReference type="PROSITE" id="PS50883">
    <property type="entry name" value="EAL"/>
    <property type="match status" value="1"/>
</dbReference>
<dbReference type="PANTHER" id="PTHR33121:SF70">
    <property type="entry name" value="SIGNALING PROTEIN YKOW"/>
    <property type="match status" value="1"/>
</dbReference>